<dbReference type="AlphaFoldDB" id="A0A1I0PEW1"/>
<organism evidence="13 14">
    <name type="scientific">Natrinema salifodinae</name>
    <dbReference type="NCBI Taxonomy" id="1202768"/>
    <lineage>
        <taxon>Archaea</taxon>
        <taxon>Methanobacteriati</taxon>
        <taxon>Methanobacteriota</taxon>
        <taxon>Stenosarchaea group</taxon>
        <taxon>Halobacteria</taxon>
        <taxon>Halobacteriales</taxon>
        <taxon>Natrialbaceae</taxon>
        <taxon>Natrinema</taxon>
    </lineage>
</organism>
<dbReference type="OrthoDB" id="27922at2157"/>
<feature type="domain" description="Pyridine nucleotide-disulphide oxidoreductase dimerisation" evidence="11">
    <location>
        <begin position="362"/>
        <end position="460"/>
    </location>
</feature>
<dbReference type="PRINTS" id="PR00368">
    <property type="entry name" value="FADPNR"/>
</dbReference>
<keyword evidence="5" id="KW-0521">NADP</keyword>
<dbReference type="InterPro" id="IPR036188">
    <property type="entry name" value="FAD/NAD-bd_sf"/>
</dbReference>
<evidence type="ECO:0000259" key="12">
    <source>
        <dbReference type="Pfam" id="PF07992"/>
    </source>
</evidence>
<dbReference type="PANTHER" id="PTHR43014:SF5">
    <property type="entry name" value="GLUTATHIONE REDUCTASE (NADPH)"/>
    <property type="match status" value="1"/>
</dbReference>
<dbReference type="GO" id="GO:0016668">
    <property type="term" value="F:oxidoreductase activity, acting on a sulfur group of donors, NAD(P) as acceptor"/>
    <property type="evidence" value="ECO:0007669"/>
    <property type="project" value="InterPro"/>
</dbReference>
<dbReference type="PANTHER" id="PTHR43014">
    <property type="entry name" value="MERCURIC REDUCTASE"/>
    <property type="match status" value="1"/>
</dbReference>
<dbReference type="EMBL" id="FOIS01000003">
    <property type="protein sequence ID" value="SEW12931.1"/>
    <property type="molecule type" value="Genomic_DNA"/>
</dbReference>
<dbReference type="InterPro" id="IPR016156">
    <property type="entry name" value="FAD/NAD-linked_Rdtase_dimer_sf"/>
</dbReference>
<evidence type="ECO:0000256" key="3">
    <source>
        <dbReference type="ARBA" id="ARBA00022630"/>
    </source>
</evidence>
<sequence>MVHVAIVGAYGSAGVAVADELLERRDDLNDDLELTLIDDGDPGGGLCILRGCMPSKEVLSAGEHRYLARHDDRLDGTPAADPETIVARKDEHVSEFAAHRRDHVHDLADSDGVELVRDTARFVDDRILAVDGQRLAPDYVVVATGSVPNVPDLPGIDRVPYQTSADVLDATTFPDSGIAMGHGYVSLELGPYLSEVGDVDLTVIEHDERPLDEMEDAYGDTLLEIYRDHFGIEVLTETDEKRLEPTADGGVRLFAERDGEERTVKADDLYLFTGRRPNLDGLALENTSLDPGDGWVTSTMQARDDDRVFVVGDANGREPILHVAKEQGVAAGENVVRHHRGEACEPYASVPHHVIFSGLGVYPFARIGHTPETAAESHMDAIVVTRQAAADGVFETKGHPEGRATLIVNAEDGTVLGYQGLHRHADVMAKTMQVVVEMGLDVREVPKRAYHPTTPEILDELVREACARLAERRECVGDTESAAPPFGKTPPASEPATDRE</sequence>
<keyword evidence="4 9" id="KW-0274">FAD</keyword>
<keyword evidence="8 9" id="KW-0676">Redox-active center</keyword>
<dbReference type="Proteomes" id="UP000183275">
    <property type="component" value="Unassembled WGS sequence"/>
</dbReference>
<dbReference type="Gene3D" id="3.50.50.60">
    <property type="entry name" value="FAD/NAD(P)-binding domain"/>
    <property type="match status" value="2"/>
</dbReference>
<comment type="cofactor">
    <cofactor evidence="1">
        <name>FAD</name>
        <dbReference type="ChEBI" id="CHEBI:57692"/>
    </cofactor>
</comment>
<keyword evidence="6 9" id="KW-0560">Oxidoreductase</keyword>
<dbReference type="STRING" id="1202768.SAMN05216285_2496"/>
<evidence type="ECO:0000313" key="14">
    <source>
        <dbReference type="Proteomes" id="UP000183275"/>
    </source>
</evidence>
<dbReference type="SUPFAM" id="SSF51905">
    <property type="entry name" value="FAD/NAD(P)-binding domain"/>
    <property type="match status" value="1"/>
</dbReference>
<name>A0A1I0PEW1_9EURY</name>
<evidence type="ECO:0000256" key="1">
    <source>
        <dbReference type="ARBA" id="ARBA00001974"/>
    </source>
</evidence>
<dbReference type="SUPFAM" id="SSF55424">
    <property type="entry name" value="FAD/NAD-linked reductases, dimerisation (C-terminal) domain"/>
    <property type="match status" value="1"/>
</dbReference>
<dbReference type="Pfam" id="PF07992">
    <property type="entry name" value="Pyr_redox_2"/>
    <property type="match status" value="1"/>
</dbReference>
<keyword evidence="3 9" id="KW-0285">Flavoprotein</keyword>
<reference evidence="14" key="1">
    <citation type="submission" date="2016-10" db="EMBL/GenBank/DDBJ databases">
        <authorList>
            <person name="Varghese N."/>
        </authorList>
    </citation>
    <scope>NUCLEOTIDE SEQUENCE [LARGE SCALE GENOMIC DNA]</scope>
    <source>
        <strain evidence="14">CGMCC 1.12284</strain>
    </source>
</reference>
<dbReference type="PROSITE" id="PS00076">
    <property type="entry name" value="PYRIDINE_REDOX_1"/>
    <property type="match status" value="1"/>
</dbReference>
<keyword evidence="14" id="KW-1185">Reference proteome</keyword>
<dbReference type="InterPro" id="IPR012999">
    <property type="entry name" value="Pyr_OxRdtase_I_AS"/>
</dbReference>
<proteinExistence type="inferred from homology"/>
<keyword evidence="7" id="KW-1015">Disulfide bond</keyword>
<evidence type="ECO:0000256" key="6">
    <source>
        <dbReference type="ARBA" id="ARBA00023002"/>
    </source>
</evidence>
<evidence type="ECO:0000256" key="8">
    <source>
        <dbReference type="ARBA" id="ARBA00023284"/>
    </source>
</evidence>
<evidence type="ECO:0000256" key="4">
    <source>
        <dbReference type="ARBA" id="ARBA00022827"/>
    </source>
</evidence>
<dbReference type="eggNOG" id="arCOG01068">
    <property type="taxonomic scope" value="Archaea"/>
</dbReference>
<gene>
    <name evidence="13" type="ORF">SAMN05216285_2496</name>
</gene>
<dbReference type="Gene3D" id="3.30.390.30">
    <property type="match status" value="1"/>
</dbReference>
<comment type="similarity">
    <text evidence="2 9">Belongs to the class-I pyridine nucleotide-disulfide oxidoreductase family.</text>
</comment>
<evidence type="ECO:0000256" key="2">
    <source>
        <dbReference type="ARBA" id="ARBA00007532"/>
    </source>
</evidence>
<feature type="domain" description="FAD/NAD(P)-binding" evidence="12">
    <location>
        <begin position="3"/>
        <end position="328"/>
    </location>
</feature>
<evidence type="ECO:0000256" key="10">
    <source>
        <dbReference type="SAM" id="MobiDB-lite"/>
    </source>
</evidence>
<evidence type="ECO:0000256" key="5">
    <source>
        <dbReference type="ARBA" id="ARBA00022857"/>
    </source>
</evidence>
<dbReference type="InterPro" id="IPR004099">
    <property type="entry name" value="Pyr_nucl-diS_OxRdtase_dimer"/>
</dbReference>
<evidence type="ECO:0000313" key="13">
    <source>
        <dbReference type="EMBL" id="SEW12931.1"/>
    </source>
</evidence>
<protein>
    <submittedName>
        <fullName evidence="13">Dihydrolipoamide dehydrogenase</fullName>
    </submittedName>
</protein>
<dbReference type="RefSeq" id="WP_049988909.1">
    <property type="nucleotide sequence ID" value="NZ_FOIS01000003.1"/>
</dbReference>
<dbReference type="Pfam" id="PF02852">
    <property type="entry name" value="Pyr_redox_dim"/>
    <property type="match status" value="1"/>
</dbReference>
<dbReference type="PRINTS" id="PR00411">
    <property type="entry name" value="PNDRDTASEI"/>
</dbReference>
<accession>A0A1I0PEW1</accession>
<dbReference type="InterPro" id="IPR023753">
    <property type="entry name" value="FAD/NAD-binding_dom"/>
</dbReference>
<evidence type="ECO:0000256" key="7">
    <source>
        <dbReference type="ARBA" id="ARBA00023157"/>
    </source>
</evidence>
<evidence type="ECO:0000256" key="9">
    <source>
        <dbReference type="RuleBase" id="RU003691"/>
    </source>
</evidence>
<feature type="region of interest" description="Disordered" evidence="10">
    <location>
        <begin position="474"/>
        <end position="500"/>
    </location>
</feature>
<evidence type="ECO:0000259" key="11">
    <source>
        <dbReference type="Pfam" id="PF02852"/>
    </source>
</evidence>